<dbReference type="CAZy" id="GH83">
    <property type="family name" value="Glycoside Hydrolase Family 83"/>
</dbReference>
<evidence type="ECO:0000256" key="3">
    <source>
        <dbReference type="ARBA" id="ARBA00007701"/>
    </source>
</evidence>
<dbReference type="GO" id="GO:0020002">
    <property type="term" value="C:host cell plasma membrane"/>
    <property type="evidence" value="ECO:0007669"/>
    <property type="project" value="UniProtKB-SubCell"/>
</dbReference>
<reference evidence="21 22" key="2">
    <citation type="journal article" date="2007" name="J. Gen. Virol.">
        <title>Mapuera virus, a rubulavirus that inhibits interferon signalling in a wide variety of mammalian cells without degrading STATs.</title>
        <authorList>
            <person name="Hagmaier K."/>
            <person name="Stock N."/>
            <person name="Precious B."/>
            <person name="Childs K."/>
            <person name="Wang L.F."/>
            <person name="Goodbourn S."/>
            <person name="Randall R.E."/>
        </authorList>
    </citation>
    <scope>NUCLEOTIDE SEQUENCE [LARGE SCALE GENOMIC DNA]</scope>
    <source>
        <strain evidence="21">BeAnn 370284</strain>
    </source>
</reference>
<dbReference type="InterPro" id="IPR016285">
    <property type="entry name" value="Hemagglutn-neuramid"/>
</dbReference>
<accession>A5H727</accession>
<keyword evidence="10" id="KW-1043">Host membrane</keyword>
<dbReference type="Gene3D" id="2.120.10.10">
    <property type="match status" value="1"/>
</dbReference>
<dbReference type="GO" id="GO:0019062">
    <property type="term" value="P:virion attachment to host cell"/>
    <property type="evidence" value="ECO:0007669"/>
    <property type="project" value="UniProtKB-KW"/>
</dbReference>
<evidence type="ECO:0000256" key="17">
    <source>
        <dbReference type="PIRSR" id="PIRSR001072-1"/>
    </source>
</evidence>
<evidence type="ECO:0000256" key="5">
    <source>
        <dbReference type="ARBA" id="ARBA00022546"/>
    </source>
</evidence>
<keyword evidence="7 20" id="KW-0812">Transmembrane</keyword>
<reference evidence="21 22" key="1">
    <citation type="journal article" date="2007" name="Arch. Virol.">
        <title>Full-length genome sequence and genetic relationship of two paramyxoviruses isolated from bat and pigs in the Americas.</title>
        <authorList>
            <person name="Wang L.F."/>
            <person name="Hansson E."/>
            <person name="Yu M."/>
            <person name="Chua K.B."/>
            <person name="Mathe N."/>
            <person name="Crameri G."/>
            <person name="Rima B.K."/>
            <person name="Moreno-Lopez J."/>
            <person name="Eaton B.T."/>
        </authorList>
    </citation>
    <scope>NUCLEOTIDE SEQUENCE [LARGE SCALE GENOMIC DNA]</scope>
    <source>
        <strain evidence="21">BeAnn 370284</strain>
    </source>
</reference>
<feature type="disulfide bond" evidence="18">
    <location>
        <begin position="379"/>
        <end position="389"/>
    </location>
</feature>
<dbReference type="InterPro" id="IPR036278">
    <property type="entry name" value="Sialidase_sf"/>
</dbReference>
<evidence type="ECO:0000256" key="13">
    <source>
        <dbReference type="ARBA" id="ARBA00022989"/>
    </source>
</evidence>
<evidence type="ECO:0000256" key="10">
    <source>
        <dbReference type="ARBA" id="ARBA00022870"/>
    </source>
</evidence>
<keyword evidence="14 20" id="KW-0472">Membrane</keyword>
<proteinExistence type="inferred from homology"/>
<gene>
    <name evidence="21" type="primary">HN</name>
</gene>
<evidence type="ECO:0000256" key="14">
    <source>
        <dbReference type="ARBA" id="ARBA00023136"/>
    </source>
</evidence>
<keyword evidence="9" id="KW-0946">Virion</keyword>
<dbReference type="RefSeq" id="YP_001249277.1">
    <property type="nucleotide sequence ID" value="NC_009489.1"/>
</dbReference>
<evidence type="ECO:0000256" key="7">
    <source>
        <dbReference type="ARBA" id="ARBA00022692"/>
    </source>
</evidence>
<evidence type="ECO:0000256" key="1">
    <source>
        <dbReference type="ARBA" id="ARBA00004208"/>
    </source>
</evidence>
<feature type="disulfide bond" evidence="18">
    <location>
        <begin position="462"/>
        <end position="472"/>
    </location>
</feature>
<evidence type="ECO:0000256" key="9">
    <source>
        <dbReference type="ARBA" id="ARBA00022844"/>
    </source>
</evidence>
<keyword evidence="16" id="KW-1160">Virus entry into host cell</keyword>
<dbReference type="OrthoDB" id="12739at10239"/>
<evidence type="ECO:0000313" key="22">
    <source>
        <dbReference type="Proteomes" id="UP000135107"/>
    </source>
</evidence>
<evidence type="ECO:0000313" key="21">
    <source>
        <dbReference type="EMBL" id="ABQ23937.1"/>
    </source>
</evidence>
<keyword evidence="11 19" id="KW-0261">Viral envelope protein</keyword>
<dbReference type="GlyCosmos" id="A5H727">
    <property type="glycosylation" value="1 site, No reported glycans"/>
</dbReference>
<evidence type="ECO:0000256" key="20">
    <source>
        <dbReference type="SAM" id="Phobius"/>
    </source>
</evidence>
<evidence type="ECO:0000256" key="8">
    <source>
        <dbReference type="ARBA" id="ARBA00022804"/>
    </source>
</evidence>
<keyword evidence="8" id="KW-1161">Viral attachment to host cell</keyword>
<evidence type="ECO:0000256" key="6">
    <source>
        <dbReference type="ARBA" id="ARBA00022581"/>
    </source>
</evidence>
<dbReference type="KEGG" id="vg:5176406"/>
<dbReference type="EMBL" id="EF095490">
    <property type="protein sequence ID" value="ABQ23937.1"/>
    <property type="molecule type" value="Viral_cRNA"/>
</dbReference>
<keyword evidence="22" id="KW-1185">Reference proteome</keyword>
<dbReference type="GO" id="GO:0046718">
    <property type="term" value="P:symbiont entry into host cell"/>
    <property type="evidence" value="ECO:0007669"/>
    <property type="project" value="UniProtKB-KW"/>
</dbReference>
<feature type="disulfide bond" evidence="18">
    <location>
        <begin position="189"/>
        <end position="250"/>
    </location>
</feature>
<dbReference type="Gene3D" id="1.20.5.110">
    <property type="match status" value="1"/>
</dbReference>
<evidence type="ECO:0000256" key="11">
    <source>
        <dbReference type="ARBA" id="ARBA00022879"/>
    </source>
</evidence>
<dbReference type="GeneID" id="5176406"/>
<organism evidence="21 22">
    <name type="scientific">Orthorubulavirus mapueraense</name>
    <dbReference type="NCBI Taxonomy" id="3052559"/>
    <lineage>
        <taxon>Viruses</taxon>
        <taxon>Riboviria</taxon>
        <taxon>Orthornavirae</taxon>
        <taxon>Negarnaviricota</taxon>
        <taxon>Haploviricotina</taxon>
        <taxon>Monjiviricetes</taxon>
        <taxon>Mononegavirales</taxon>
        <taxon>Paramyxoviridae</taxon>
        <taxon>Rubulavirinae</taxon>
        <taxon>Orthorubulavirus</taxon>
    </lineage>
</organism>
<feature type="disulfide bond" evidence="18">
    <location>
        <begin position="540"/>
        <end position="551"/>
    </location>
</feature>
<feature type="transmembrane region" description="Helical" evidence="20">
    <location>
        <begin position="29"/>
        <end position="52"/>
    </location>
</feature>
<keyword evidence="12" id="KW-0735">Signal-anchor</keyword>
<keyword evidence="5 19" id="KW-0348">Hemagglutinin</keyword>
<evidence type="ECO:0000256" key="15">
    <source>
        <dbReference type="ARBA" id="ARBA00023180"/>
    </source>
</evidence>
<evidence type="ECO:0000256" key="19">
    <source>
        <dbReference type="RuleBase" id="RU004216"/>
    </source>
</evidence>
<evidence type="ECO:0000256" key="2">
    <source>
        <dbReference type="ARBA" id="ARBA00004336"/>
    </source>
</evidence>
<keyword evidence="4" id="KW-1032">Host cell membrane</keyword>
<evidence type="ECO:0000256" key="12">
    <source>
        <dbReference type="ARBA" id="ARBA00022968"/>
    </source>
</evidence>
<comment type="subcellular location">
    <subcellularLocation>
        <location evidence="2">Host cell membrane</location>
        <topology evidence="2">Single-pass type II membrane protein</topology>
    </subcellularLocation>
    <subcellularLocation>
        <location evidence="1">Virion membrane</location>
        <topology evidence="1">Single-pass type II membrane protein</topology>
    </subcellularLocation>
</comment>
<feature type="glycosylation site" description="N-linked (GlcNAc...) asparagine; by host" evidence="17">
    <location>
        <position position="281"/>
    </location>
</feature>
<keyword evidence="18" id="KW-1015">Disulfide bond</keyword>
<feature type="disulfide bond" evidence="18">
    <location>
        <begin position="175"/>
        <end position="199"/>
    </location>
</feature>
<keyword evidence="13 20" id="KW-1133">Transmembrane helix</keyword>
<dbReference type="CDD" id="cd15469">
    <property type="entry name" value="HN"/>
    <property type="match status" value="1"/>
</dbReference>
<feature type="disulfide bond" evidence="18">
    <location>
        <begin position="241"/>
        <end position="254"/>
    </location>
</feature>
<evidence type="ECO:0000256" key="18">
    <source>
        <dbReference type="PIRSR" id="PIRSR001072-2"/>
    </source>
</evidence>
<dbReference type="GO" id="GO:0004308">
    <property type="term" value="F:exo-alpha-sialidase activity"/>
    <property type="evidence" value="ECO:0007669"/>
    <property type="project" value="InterPro"/>
</dbReference>
<dbReference type="GO" id="GO:0019031">
    <property type="term" value="C:viral envelope"/>
    <property type="evidence" value="ECO:0007669"/>
    <property type="project" value="UniProtKB-KW"/>
</dbReference>
<dbReference type="Pfam" id="PF00423">
    <property type="entry name" value="HN"/>
    <property type="match status" value="1"/>
</dbReference>
<dbReference type="Proteomes" id="UP000135107">
    <property type="component" value="Segment"/>
</dbReference>
<dbReference type="PIRSF" id="PIRSF001072">
    <property type="entry name" value="Hemagglut-neuramid_paramyxoV"/>
    <property type="match status" value="1"/>
</dbReference>
<evidence type="ECO:0000256" key="4">
    <source>
        <dbReference type="ARBA" id="ARBA00022511"/>
    </source>
</evidence>
<name>A5H727_9MONO</name>
<evidence type="ECO:0000256" key="16">
    <source>
        <dbReference type="ARBA" id="ARBA00023296"/>
    </source>
</evidence>
<dbReference type="GO" id="GO:0055036">
    <property type="term" value="C:virion membrane"/>
    <property type="evidence" value="ECO:0007669"/>
    <property type="project" value="UniProtKB-SubCell"/>
</dbReference>
<protein>
    <submittedName>
        <fullName evidence="21">Attachment protein</fullName>
    </submittedName>
</protein>
<sequence>MASLQSEPGSQKPHYQSDDQLVKRTWRSFFRFSVLVVTITSLALSIITLIGVNRISTAKQISNAFAAIQANILSSIPDIRPINSLLNQLVYTSSVTLPLRISSLESNVLAAIQEACTYRDSQSSCSATMSVMNDQRYIEGIQVYSGSFLDLQKHTLSPPIAFPSFIPTSTTTVGCTRIPSFSLTKTHWCYTHNYIKTGCRDATQSNQYIALGTIYTDPDGTPGFSTSRSQYLNDGVNRKSCSISAVPMGCALYCFISVKEEVDYYKGTVPPAQTLILFFFNGTVHEHRIVPSSMNSEWVMLSPGVGSGVFYNNYIIFPLYGGMTKDKAEKRGELTRFFTPKNSRSLCKMNDSVFSNAAQSAYYPPYFSSRWIRSGLLACNWNQIITTNCEILTFSNQVMMMGAEGRLILINDDLFYYQRSTSWWPRPLVYKLDIELNYPDSHIQRVDQVEVTFPTRPGWGGCVGNNFCPMICVSGVYQDVWPVTNPVNTTDSRTLWVGGTLLSNTTRENPASVVTSGGSISQTVSWFNQTVPGAYSTTTCFNDQVQGRIFCLIIFEVGGGLLGEYQIVPFLKELKYQGAVHA</sequence>
<dbReference type="GO" id="GO:0046789">
    <property type="term" value="F:host cell surface receptor binding"/>
    <property type="evidence" value="ECO:0007669"/>
    <property type="project" value="InterPro"/>
</dbReference>
<keyword evidence="6" id="KW-0945">Host-virus interaction</keyword>
<comment type="similarity">
    <text evidence="3 19">Belongs to the paramyxoviruses hemagglutinin-neuraminidase family.</text>
</comment>
<dbReference type="InterPro" id="IPR000665">
    <property type="entry name" value="Hemagglutn/HN"/>
</dbReference>
<keyword evidence="15" id="KW-0325">Glycoprotein</keyword>
<dbReference type="SUPFAM" id="SSF50939">
    <property type="entry name" value="Sialidases"/>
    <property type="match status" value="1"/>
</dbReference>